<feature type="transmembrane region" description="Helical" evidence="16">
    <location>
        <begin position="83"/>
        <end position="107"/>
    </location>
</feature>
<comment type="similarity">
    <text evidence="2">Belongs to the complex I subunit 6 family.</text>
</comment>
<evidence type="ECO:0000256" key="8">
    <source>
        <dbReference type="ARBA" id="ARBA00022967"/>
    </source>
</evidence>
<geneLocation type="mitochondrion" evidence="17"/>
<evidence type="ECO:0000256" key="11">
    <source>
        <dbReference type="ARBA" id="ARBA00023027"/>
    </source>
</evidence>
<keyword evidence="7 16" id="KW-0812">Transmembrane</keyword>
<name>A0A8K1ZAD0_9NEOP</name>
<evidence type="ECO:0000256" key="6">
    <source>
        <dbReference type="ARBA" id="ARBA00022660"/>
    </source>
</evidence>
<dbReference type="EMBL" id="MW642312">
    <property type="protein sequence ID" value="UFZ13421.1"/>
    <property type="molecule type" value="Genomic_DNA"/>
</dbReference>
<gene>
    <name evidence="17" type="primary">nad6</name>
</gene>
<keyword evidence="8" id="KW-1278">Translocase</keyword>
<evidence type="ECO:0000256" key="2">
    <source>
        <dbReference type="ARBA" id="ARBA00005698"/>
    </source>
</evidence>
<evidence type="ECO:0000256" key="16">
    <source>
        <dbReference type="SAM" id="Phobius"/>
    </source>
</evidence>
<keyword evidence="12 17" id="KW-0496">Mitochondrion</keyword>
<reference evidence="17" key="1">
    <citation type="journal article" date="2021" name="Cladistics">
        <title>Similar pattern, different paths: tracing the biogeographical history of Megaloptera (Insecta: Neuropterida) using mitochondrial phylogenomics.</title>
        <authorList>
            <person name="Jiang Y."/>
            <person name="Yue L."/>
            <person name="Yang F."/>
            <person name="Gillung J.P."/>
            <person name="Winterton S.L."/>
            <person name="Price B.W."/>
            <person name="Contreras-Ramos A."/>
            <person name="Hayashi F."/>
            <person name="Aspoeck U."/>
            <person name="Aspoeck H."/>
            <person name="Yeates D.K."/>
            <person name="Yang D."/>
            <person name="Liu X."/>
        </authorList>
    </citation>
    <scope>NUCLEOTIDE SEQUENCE</scope>
    <source>
        <strain evidence="17">MEGJYL011</strain>
    </source>
</reference>
<feature type="transmembrane region" description="Helical" evidence="16">
    <location>
        <begin position="138"/>
        <end position="159"/>
    </location>
</feature>
<dbReference type="PANTHER" id="PTHR11435">
    <property type="entry name" value="NADH UBIQUINONE OXIDOREDUCTASE SUBUNIT ND6"/>
    <property type="match status" value="1"/>
</dbReference>
<dbReference type="GO" id="GO:0031966">
    <property type="term" value="C:mitochondrial membrane"/>
    <property type="evidence" value="ECO:0007669"/>
    <property type="project" value="UniProtKB-SubCell"/>
</dbReference>
<evidence type="ECO:0000256" key="4">
    <source>
        <dbReference type="ARBA" id="ARBA00021095"/>
    </source>
</evidence>
<evidence type="ECO:0000256" key="13">
    <source>
        <dbReference type="ARBA" id="ARBA00023136"/>
    </source>
</evidence>
<evidence type="ECO:0000256" key="10">
    <source>
        <dbReference type="ARBA" id="ARBA00022989"/>
    </source>
</evidence>
<sequence>MMFISIMNFIMSWNFTQMNHPLAMGLILLIQTTLISIISGNIMKTFWFSYLLFLIMLGGMLVLFIYMTSLASNEKFSFSMNNLMFNSLIMLFFILIFLFNDNFIMMINNLNMDMNFMNNFINTKENSLNLIKLYNYPIMNLTLLLVNYLFLTLIIVVKITNINYGPLRQFN</sequence>
<proteinExistence type="inferred from homology"/>
<dbReference type="InterPro" id="IPR050269">
    <property type="entry name" value="ComplexI_Subunit6"/>
</dbReference>
<evidence type="ECO:0000256" key="1">
    <source>
        <dbReference type="ARBA" id="ARBA00004225"/>
    </source>
</evidence>
<evidence type="ECO:0000256" key="9">
    <source>
        <dbReference type="ARBA" id="ARBA00022982"/>
    </source>
</evidence>
<evidence type="ECO:0000256" key="3">
    <source>
        <dbReference type="ARBA" id="ARBA00012944"/>
    </source>
</evidence>
<organism evidence="17">
    <name type="scientific">Neohermes inexpectatus</name>
    <dbReference type="NCBI Taxonomy" id="2028656"/>
    <lineage>
        <taxon>Eukaryota</taxon>
        <taxon>Metazoa</taxon>
        <taxon>Ecdysozoa</taxon>
        <taxon>Arthropoda</taxon>
        <taxon>Hexapoda</taxon>
        <taxon>Insecta</taxon>
        <taxon>Pterygota</taxon>
        <taxon>Neoptera</taxon>
        <taxon>Endopterygota</taxon>
        <taxon>Megaloptera</taxon>
        <taxon>Corydalidae</taxon>
        <taxon>Chauliodinae</taxon>
        <taxon>Neohermes</taxon>
    </lineage>
</organism>
<keyword evidence="13 16" id="KW-0472">Membrane</keyword>
<keyword evidence="11" id="KW-0520">NAD</keyword>
<keyword evidence="9" id="KW-0249">Electron transport</keyword>
<evidence type="ECO:0000256" key="12">
    <source>
        <dbReference type="ARBA" id="ARBA00023128"/>
    </source>
</evidence>
<keyword evidence="6" id="KW-0679">Respiratory chain</keyword>
<evidence type="ECO:0000256" key="14">
    <source>
        <dbReference type="ARBA" id="ARBA00031019"/>
    </source>
</evidence>
<evidence type="ECO:0000256" key="7">
    <source>
        <dbReference type="ARBA" id="ARBA00022692"/>
    </source>
</evidence>
<evidence type="ECO:0000256" key="15">
    <source>
        <dbReference type="ARBA" id="ARBA00049551"/>
    </source>
</evidence>
<protein>
    <recommendedName>
        <fullName evidence="4">NADH-ubiquinone oxidoreductase chain 6</fullName>
        <ecNumber evidence="3">7.1.1.2</ecNumber>
    </recommendedName>
    <alternativeName>
        <fullName evidence="14">NADH dehydrogenase subunit 6</fullName>
    </alternativeName>
</protein>
<dbReference type="AlphaFoldDB" id="A0A8K1ZAD0"/>
<comment type="subcellular location">
    <subcellularLocation>
        <location evidence="1">Mitochondrion membrane</location>
        <topology evidence="1">Multi-pass membrane protein</topology>
    </subcellularLocation>
</comment>
<evidence type="ECO:0000256" key="5">
    <source>
        <dbReference type="ARBA" id="ARBA00022448"/>
    </source>
</evidence>
<accession>A0A8K1ZAD0</accession>
<keyword evidence="5" id="KW-0813">Transport</keyword>
<feature type="transmembrane region" description="Helical" evidence="16">
    <location>
        <begin position="50"/>
        <end position="71"/>
    </location>
</feature>
<evidence type="ECO:0000313" key="17">
    <source>
        <dbReference type="EMBL" id="UFZ13421.1"/>
    </source>
</evidence>
<comment type="catalytic activity">
    <reaction evidence="15">
        <text>a ubiquinone + NADH + 5 H(+)(in) = a ubiquinol + NAD(+) + 4 H(+)(out)</text>
        <dbReference type="Rhea" id="RHEA:29091"/>
        <dbReference type="Rhea" id="RHEA-COMP:9565"/>
        <dbReference type="Rhea" id="RHEA-COMP:9566"/>
        <dbReference type="ChEBI" id="CHEBI:15378"/>
        <dbReference type="ChEBI" id="CHEBI:16389"/>
        <dbReference type="ChEBI" id="CHEBI:17976"/>
        <dbReference type="ChEBI" id="CHEBI:57540"/>
        <dbReference type="ChEBI" id="CHEBI:57945"/>
        <dbReference type="EC" id="7.1.1.2"/>
    </reaction>
</comment>
<dbReference type="EC" id="7.1.1.2" evidence="3"/>
<dbReference type="GO" id="GO:0008137">
    <property type="term" value="F:NADH dehydrogenase (ubiquinone) activity"/>
    <property type="evidence" value="ECO:0007669"/>
    <property type="project" value="UniProtKB-EC"/>
</dbReference>
<keyword evidence="10 16" id="KW-1133">Transmembrane helix</keyword>
<dbReference type="PANTHER" id="PTHR11435:SF1">
    <property type="entry name" value="NADH-UBIQUINONE OXIDOREDUCTASE CHAIN 6"/>
    <property type="match status" value="1"/>
</dbReference>